<dbReference type="GO" id="GO:0006513">
    <property type="term" value="P:protein monoubiquitination"/>
    <property type="evidence" value="ECO:0007669"/>
    <property type="project" value="TreeGrafter"/>
</dbReference>
<dbReference type="GO" id="GO:0036297">
    <property type="term" value="P:interstrand cross-link repair"/>
    <property type="evidence" value="ECO:0007669"/>
    <property type="project" value="InterPro"/>
</dbReference>
<dbReference type="InterPro" id="IPR016135">
    <property type="entry name" value="UBQ-conjugating_enzyme/RWD"/>
</dbReference>
<evidence type="ECO:0000256" key="3">
    <source>
        <dbReference type="ARBA" id="ARBA00022833"/>
    </source>
</evidence>
<dbReference type="CDD" id="cd23832">
    <property type="entry name" value="DRWD-C_FANCL"/>
    <property type="match status" value="1"/>
</dbReference>
<dbReference type="GO" id="GO:0061630">
    <property type="term" value="F:ubiquitin protein ligase activity"/>
    <property type="evidence" value="ECO:0007669"/>
    <property type="project" value="TreeGrafter"/>
</dbReference>
<dbReference type="Pfam" id="PF18891">
    <property type="entry name" value="FANCL_d3"/>
    <property type="match status" value="1"/>
</dbReference>
<dbReference type="Gene3D" id="3.10.110.20">
    <property type="entry name" value="RWD domain-like"/>
    <property type="match status" value="1"/>
</dbReference>
<dbReference type="Gene3D" id="3.30.40.10">
    <property type="entry name" value="Zinc/RING finger domain, C3HC4 (zinc finger)"/>
    <property type="match status" value="1"/>
</dbReference>
<name>A0A6F9DBX6_9ASCI</name>
<dbReference type="InterPro" id="IPR043898">
    <property type="entry name" value="FANCL_d2"/>
</dbReference>
<protein>
    <submittedName>
        <fullName evidence="6">E3 ubiquitin-protein ligase FANCL</fullName>
    </submittedName>
</protein>
<dbReference type="Pfam" id="PF18890">
    <property type="entry name" value="FANCL_d2"/>
    <property type="match status" value="1"/>
</dbReference>
<dbReference type="PANTHER" id="PTHR13206">
    <property type="entry name" value="UBIQUITIN LIGASE PROTEIN PHF9 FANCONI ANEMIA GROUP L PROTEIN"/>
    <property type="match status" value="1"/>
</dbReference>
<keyword evidence="1" id="KW-0479">Metal-binding</keyword>
<dbReference type="Pfam" id="PF11793">
    <property type="entry name" value="FANCL_C"/>
    <property type="match status" value="1"/>
</dbReference>
<keyword evidence="3" id="KW-0862">Zinc</keyword>
<evidence type="ECO:0000256" key="4">
    <source>
        <dbReference type="PROSITE-ProRule" id="PRU00175"/>
    </source>
</evidence>
<dbReference type="CDD" id="cd23786">
    <property type="entry name" value="ELF_FANCL"/>
    <property type="match status" value="1"/>
</dbReference>
<dbReference type="InterPro" id="IPR026848">
    <property type="entry name" value="Fancl"/>
</dbReference>
<feature type="domain" description="RING-type" evidence="5">
    <location>
        <begin position="293"/>
        <end position="349"/>
    </location>
</feature>
<reference evidence="6" key="1">
    <citation type="submission" date="2020-04" db="EMBL/GenBank/DDBJ databases">
        <authorList>
            <person name="Neveu A P."/>
        </authorList>
    </citation>
    <scope>NUCLEOTIDE SEQUENCE</scope>
    <source>
        <tissue evidence="6">Whole embryo</tissue>
    </source>
</reference>
<dbReference type="CDD" id="cd23831">
    <property type="entry name" value="DRWD-N_FANCL"/>
    <property type="match status" value="1"/>
</dbReference>
<sequence length="359" mass="41029">MEKLLPLDCASSKFDGFVCVNGKPFRVHIVKPSGSLQQAKFSCDWKLQNLLKKHLPLLQKRLTQCKNLEDFIDEVQTLASHSPVAAAEKKLSNIGSYGTIIQHIEELGWEFLNDISDDFTQIQLKVCDSNERVHMLSLSFDANYPQTSPKVSSTLPFSFVPLWASGSSLSTLCSQFKTTLLLYERFWDEVEELKYNTWILEPECPNFSATTFRIALGSSCSMHLKVDPLHPEVLPECQFLGADWAISPYRVKFQAKFEDWNETLSIFQNLKNLLEIDFPHKPHDGSQSVSLQCGICYAYRLETDIPDQICNERRCGQAFHHQCLLEWIQTIPGTKQSFNILFGECPYCTKPIKLPILHK</sequence>
<dbReference type="GO" id="GO:0008270">
    <property type="term" value="F:zinc ion binding"/>
    <property type="evidence" value="ECO:0007669"/>
    <property type="project" value="UniProtKB-KW"/>
</dbReference>
<dbReference type="InterPro" id="IPR044037">
    <property type="entry name" value="FANCL_d3"/>
</dbReference>
<dbReference type="InterPro" id="IPR013083">
    <property type="entry name" value="Znf_RING/FYVE/PHD"/>
</dbReference>
<dbReference type="PANTHER" id="PTHR13206:SF0">
    <property type="entry name" value="E3 UBIQUITIN-PROTEIN LIGASE FANCL"/>
    <property type="match status" value="1"/>
</dbReference>
<dbReference type="InterPro" id="IPR043003">
    <property type="entry name" value="FANCL_d3_sf"/>
</dbReference>
<dbReference type="Gene3D" id="3.10.110.10">
    <property type="entry name" value="Ubiquitin Conjugating Enzyme"/>
    <property type="match status" value="1"/>
</dbReference>
<evidence type="ECO:0000256" key="2">
    <source>
        <dbReference type="ARBA" id="ARBA00022771"/>
    </source>
</evidence>
<evidence type="ECO:0000256" key="1">
    <source>
        <dbReference type="ARBA" id="ARBA00022723"/>
    </source>
</evidence>
<gene>
    <name evidence="6" type="primary">Fancl</name>
</gene>
<evidence type="ECO:0000313" key="6">
    <source>
        <dbReference type="EMBL" id="CAB3244665.1"/>
    </source>
</evidence>
<dbReference type="PROSITE" id="PS50089">
    <property type="entry name" value="ZF_RING_2"/>
    <property type="match status" value="1"/>
</dbReference>
<dbReference type="SMART" id="SM01197">
    <property type="entry name" value="FANCL_C"/>
    <property type="match status" value="1"/>
</dbReference>
<dbReference type="CDD" id="cd16490">
    <property type="entry name" value="RING-CH-C4HC3_FANCL"/>
    <property type="match status" value="1"/>
</dbReference>
<dbReference type="InterPro" id="IPR026850">
    <property type="entry name" value="FANCL_C"/>
</dbReference>
<dbReference type="EMBL" id="LR785065">
    <property type="protein sequence ID" value="CAB3244665.1"/>
    <property type="molecule type" value="mRNA"/>
</dbReference>
<dbReference type="InterPro" id="IPR001841">
    <property type="entry name" value="Znf_RING"/>
</dbReference>
<proteinExistence type="evidence at transcript level"/>
<dbReference type="Pfam" id="PF09765">
    <property type="entry name" value="FANCL_d1"/>
    <property type="match status" value="1"/>
</dbReference>
<accession>A0A6F9DBX6</accession>
<evidence type="ECO:0000259" key="5">
    <source>
        <dbReference type="PROSITE" id="PS50089"/>
    </source>
</evidence>
<organism evidence="6">
    <name type="scientific">Phallusia mammillata</name>
    <dbReference type="NCBI Taxonomy" id="59560"/>
    <lineage>
        <taxon>Eukaryota</taxon>
        <taxon>Metazoa</taxon>
        <taxon>Chordata</taxon>
        <taxon>Tunicata</taxon>
        <taxon>Ascidiacea</taxon>
        <taxon>Phlebobranchia</taxon>
        <taxon>Ascidiidae</taxon>
        <taxon>Phallusia</taxon>
    </lineage>
</organism>
<keyword evidence="2 4" id="KW-0863">Zinc-finger</keyword>
<dbReference type="AlphaFoldDB" id="A0A6F9DBX6"/>
<dbReference type="InterPro" id="IPR019162">
    <property type="entry name" value="FancL_WD-rpt_cont_dom"/>
</dbReference>
<dbReference type="SUPFAM" id="SSF57850">
    <property type="entry name" value="RING/U-box"/>
    <property type="match status" value="1"/>
</dbReference>
<dbReference type="GO" id="GO:0043240">
    <property type="term" value="C:Fanconi anaemia nuclear complex"/>
    <property type="evidence" value="ECO:0007669"/>
    <property type="project" value="InterPro"/>
</dbReference>